<keyword evidence="5 7" id="KW-0472">Membrane</keyword>
<dbReference type="PANTHER" id="PTHR45649">
    <property type="entry name" value="AMINO-ACID PERMEASE BAT1"/>
    <property type="match status" value="1"/>
</dbReference>
<feature type="compositionally biased region" description="Basic and acidic residues" evidence="6">
    <location>
        <begin position="787"/>
        <end position="809"/>
    </location>
</feature>
<protein>
    <submittedName>
        <fullName evidence="8">Amino acid permease-domain-containing protein</fullName>
    </submittedName>
</protein>
<feature type="compositionally biased region" description="Low complexity" evidence="6">
    <location>
        <begin position="168"/>
        <end position="178"/>
    </location>
</feature>
<feature type="region of interest" description="Disordered" evidence="6">
    <location>
        <begin position="730"/>
        <end position="754"/>
    </location>
</feature>
<keyword evidence="2" id="KW-0813">Transport</keyword>
<evidence type="ECO:0000256" key="7">
    <source>
        <dbReference type="SAM" id="Phobius"/>
    </source>
</evidence>
<feature type="transmembrane region" description="Helical" evidence="7">
    <location>
        <begin position="519"/>
        <end position="546"/>
    </location>
</feature>
<gene>
    <name evidence="8" type="ORF">BD324DRAFT_628258</name>
</gene>
<feature type="compositionally biased region" description="Polar residues" evidence="6">
    <location>
        <begin position="82"/>
        <end position="91"/>
    </location>
</feature>
<dbReference type="GO" id="GO:0022857">
    <property type="term" value="F:transmembrane transporter activity"/>
    <property type="evidence" value="ECO:0007669"/>
    <property type="project" value="InterPro"/>
</dbReference>
<dbReference type="OrthoDB" id="10054429at2759"/>
<feature type="transmembrane region" description="Helical" evidence="7">
    <location>
        <begin position="327"/>
        <end position="349"/>
    </location>
</feature>
<feature type="compositionally biased region" description="Polar residues" evidence="6">
    <location>
        <begin position="146"/>
        <end position="162"/>
    </location>
</feature>
<evidence type="ECO:0000313" key="8">
    <source>
        <dbReference type="EMBL" id="ORX36310.1"/>
    </source>
</evidence>
<reference evidence="8 9" key="1">
    <citation type="submission" date="2017-03" db="EMBL/GenBank/DDBJ databases">
        <title>Widespread Adenine N6-methylation of Active Genes in Fungi.</title>
        <authorList>
            <consortium name="DOE Joint Genome Institute"/>
            <person name="Mondo S.J."/>
            <person name="Dannebaum R.O."/>
            <person name="Kuo R.C."/>
            <person name="Louie K.B."/>
            <person name="Bewick A.J."/>
            <person name="Labutti K."/>
            <person name="Haridas S."/>
            <person name="Kuo A."/>
            <person name="Salamov A."/>
            <person name="Ahrendt S.R."/>
            <person name="Lau R."/>
            <person name="Bowen B.P."/>
            <person name="Lipzen A."/>
            <person name="Sullivan W."/>
            <person name="Andreopoulos W.B."/>
            <person name="Clum A."/>
            <person name="Lindquist E."/>
            <person name="Daum C."/>
            <person name="Northen T.R."/>
            <person name="Ramamoorthy G."/>
            <person name="Schmitz R.J."/>
            <person name="Gryganskyi A."/>
            <person name="Culley D."/>
            <person name="Magnuson J."/>
            <person name="James T.Y."/>
            <person name="O'Malley M.A."/>
            <person name="Stajich J.E."/>
            <person name="Spatafora J.W."/>
            <person name="Visel A."/>
            <person name="Grigoriev I.V."/>
        </authorList>
    </citation>
    <scope>NUCLEOTIDE SEQUENCE [LARGE SCALE GENOMIC DNA]</scope>
    <source>
        <strain evidence="8 9">NRRL Y-17943</strain>
    </source>
</reference>
<feature type="transmembrane region" description="Helical" evidence="7">
    <location>
        <begin position="397"/>
        <end position="421"/>
    </location>
</feature>
<sequence length="809" mass="87092">MSTAHPHHPDGLNTRWLMTASPPDMSPPSSPIQGMGSGSGAGPSNPRKFSRRPSLSRYREHADGAEHLNSFVSSTSSVDMSNAPTPWNTFSPPDAYETVTMKSQGPEEMLFDQDPDVSFQLSLTGASSNLSTHPSFRSSHKLLPSASPSRAIQSPIPSSRKSVPNPPLSLRSGGRSLSDFPTPLSEITRLSPSTPATQFSDPIGAKSVPDSDILSSSVPRSTSIDVDTIRLRQLGYDSVLGRDYTFWSSLCISTINIGSLQGALYAVSGAYNYGGPLMILVAWPISGIFGLCLTLTMSELASAYPVSGAMASWAWKAARGGVGHERAWGWLMGGVVLGGHIGNAILVLWEISRIITGTMEVAFNYEERNWQSLLFFLAVLAVCGVTGATAWGRSHRFWLAAGAYFVAVWLILNATLIAGVVRNPYRGVSTHFWNSSGWSSRGYVGLLGWQYCTLASGMDASAHMAEETRNPSRNVPNAMTGSIVVTYIMGYISILLLLLAVDPKDAFDISTHSFPAGHILQRAVSTSGSIAISCLLVFVLTMQVLAQLQASSRFVFSLARDNAMPFSKAIQWTNSSKQPVVAHFVVIALCAPFAALTLAGSGTLYSILAVTAGSLSFLAYVVPVGLYLVSKKDLQTEGRTSWSLRGFSKPIGCIGVAYGCTIIVVQMLPGHRPVTAGNMSWSSVILVGACLISFITWKLYGAKHYSGPIRALTKWETGMEIDLQSALASSRSRSGAVTTNDHTGRSRRRPSESSIKMHDLNGSEEVIHTITVASARTMDLEDTNEQWGHDRSTGWTENDNRDDSTNGRV</sequence>
<comment type="caution">
    <text evidence="8">The sequence shown here is derived from an EMBL/GenBank/DDBJ whole genome shotgun (WGS) entry which is preliminary data.</text>
</comment>
<feature type="compositionally biased region" description="Polar residues" evidence="6">
    <location>
        <begin position="126"/>
        <end position="137"/>
    </location>
</feature>
<feature type="transmembrane region" description="Helical" evidence="7">
    <location>
        <begin position="580"/>
        <end position="599"/>
    </location>
</feature>
<dbReference type="RefSeq" id="XP_021870411.1">
    <property type="nucleotide sequence ID" value="XM_022016106.1"/>
</dbReference>
<dbReference type="PANTHER" id="PTHR45649:SF9">
    <property type="entry name" value="AMINO-ACID PERMEASE 2"/>
    <property type="match status" value="1"/>
</dbReference>
<evidence type="ECO:0000256" key="1">
    <source>
        <dbReference type="ARBA" id="ARBA00004141"/>
    </source>
</evidence>
<feature type="compositionally biased region" description="Basic and acidic residues" evidence="6">
    <location>
        <begin position="57"/>
        <end position="66"/>
    </location>
</feature>
<dbReference type="InterPro" id="IPR002293">
    <property type="entry name" value="AA/rel_permease1"/>
</dbReference>
<name>A0A1Y1UE35_9TREE</name>
<evidence type="ECO:0000256" key="2">
    <source>
        <dbReference type="ARBA" id="ARBA00022448"/>
    </source>
</evidence>
<dbReference type="EMBL" id="NBSH01000008">
    <property type="protein sequence ID" value="ORX36310.1"/>
    <property type="molecule type" value="Genomic_DNA"/>
</dbReference>
<organism evidence="8 9">
    <name type="scientific">Kockovaella imperatae</name>
    <dbReference type="NCBI Taxonomy" id="4999"/>
    <lineage>
        <taxon>Eukaryota</taxon>
        <taxon>Fungi</taxon>
        <taxon>Dikarya</taxon>
        <taxon>Basidiomycota</taxon>
        <taxon>Agaricomycotina</taxon>
        <taxon>Tremellomycetes</taxon>
        <taxon>Tremellales</taxon>
        <taxon>Cuniculitremaceae</taxon>
        <taxon>Kockovaella</taxon>
    </lineage>
</organism>
<keyword evidence="3 7" id="KW-0812">Transmembrane</keyword>
<evidence type="ECO:0000256" key="6">
    <source>
        <dbReference type="SAM" id="MobiDB-lite"/>
    </source>
</evidence>
<evidence type="ECO:0000256" key="4">
    <source>
        <dbReference type="ARBA" id="ARBA00022989"/>
    </source>
</evidence>
<dbReference type="GO" id="GO:0016020">
    <property type="term" value="C:membrane"/>
    <property type="evidence" value="ECO:0007669"/>
    <property type="project" value="UniProtKB-SubCell"/>
</dbReference>
<dbReference type="Pfam" id="PF13520">
    <property type="entry name" value="AA_permease_2"/>
    <property type="match status" value="1"/>
</dbReference>
<feature type="transmembrane region" description="Helical" evidence="7">
    <location>
        <begin position="680"/>
        <end position="700"/>
    </location>
</feature>
<feature type="transmembrane region" description="Helical" evidence="7">
    <location>
        <begin position="370"/>
        <end position="391"/>
    </location>
</feature>
<evidence type="ECO:0000256" key="3">
    <source>
        <dbReference type="ARBA" id="ARBA00022692"/>
    </source>
</evidence>
<keyword evidence="9" id="KW-1185">Reference proteome</keyword>
<feature type="transmembrane region" description="Helical" evidence="7">
    <location>
        <begin position="650"/>
        <end position="668"/>
    </location>
</feature>
<feature type="compositionally biased region" description="Polar residues" evidence="6">
    <location>
        <begin position="188"/>
        <end position="200"/>
    </location>
</feature>
<dbReference type="AlphaFoldDB" id="A0A1Y1UE35"/>
<feature type="transmembrane region" description="Helical" evidence="7">
    <location>
        <begin position="246"/>
        <end position="267"/>
    </location>
</feature>
<proteinExistence type="predicted"/>
<dbReference type="Gene3D" id="1.20.1740.10">
    <property type="entry name" value="Amino acid/polyamine transporter I"/>
    <property type="match status" value="1"/>
</dbReference>
<accession>A0A1Y1UE35</accession>
<feature type="transmembrane region" description="Helical" evidence="7">
    <location>
        <begin position="478"/>
        <end position="499"/>
    </location>
</feature>
<dbReference type="GeneID" id="33557915"/>
<dbReference type="STRING" id="4999.A0A1Y1UE35"/>
<feature type="region of interest" description="Disordered" evidence="6">
    <location>
        <begin position="778"/>
        <end position="809"/>
    </location>
</feature>
<feature type="region of interest" description="Disordered" evidence="6">
    <location>
        <begin position="1"/>
        <end position="98"/>
    </location>
</feature>
<comment type="subcellular location">
    <subcellularLocation>
        <location evidence="1">Membrane</location>
        <topology evidence="1">Multi-pass membrane protein</topology>
    </subcellularLocation>
</comment>
<feature type="transmembrane region" description="Helical" evidence="7">
    <location>
        <begin position="605"/>
        <end position="629"/>
    </location>
</feature>
<keyword evidence="4 7" id="KW-1133">Transmembrane helix</keyword>
<dbReference type="Proteomes" id="UP000193218">
    <property type="component" value="Unassembled WGS sequence"/>
</dbReference>
<evidence type="ECO:0000256" key="5">
    <source>
        <dbReference type="ARBA" id="ARBA00023136"/>
    </source>
</evidence>
<feature type="region of interest" description="Disordered" evidence="6">
    <location>
        <begin position="126"/>
        <end position="214"/>
    </location>
</feature>
<evidence type="ECO:0000313" key="9">
    <source>
        <dbReference type="Proteomes" id="UP000193218"/>
    </source>
</evidence>
<feature type="transmembrane region" description="Helical" evidence="7">
    <location>
        <begin position="279"/>
        <end position="307"/>
    </location>
</feature>
<dbReference type="InParanoid" id="A0A1Y1UE35"/>
<feature type="compositionally biased region" description="Low complexity" evidence="6">
    <location>
        <begin position="70"/>
        <end position="81"/>
    </location>
</feature>